<gene>
    <name evidence="5" type="ORF">FC40_GL000124</name>
</gene>
<evidence type="ECO:0000259" key="3">
    <source>
        <dbReference type="Pfam" id="PF07261"/>
    </source>
</evidence>
<evidence type="ECO:0000256" key="1">
    <source>
        <dbReference type="ARBA" id="ARBA00093462"/>
    </source>
</evidence>
<evidence type="ECO:0000313" key="6">
    <source>
        <dbReference type="Proteomes" id="UP000051054"/>
    </source>
</evidence>
<evidence type="ECO:0000256" key="2">
    <source>
        <dbReference type="SAM" id="MobiDB-lite"/>
    </source>
</evidence>
<name>A0A0R1WNV7_9LACO</name>
<feature type="compositionally biased region" description="Polar residues" evidence="2">
    <location>
        <begin position="427"/>
        <end position="437"/>
    </location>
</feature>
<dbReference type="PATRIC" id="fig|1423755.3.peg.135"/>
<keyword evidence="6" id="KW-1185">Reference proteome</keyword>
<dbReference type="eggNOG" id="COG3611">
    <property type="taxonomic scope" value="Bacteria"/>
</dbReference>
<sequence>MGEEIMEQEFNPQDGYIISANRHISNDDKEIISVLYQPIIGIMASGIYQNLASMVNYNAILSDKMRLSKLINYLVIDLKNFTDAIHRLEATGLIRTFVNEDENGKIFIFEIHPPVSEVDFFKDDLFCALLLESVGKEKFIDLSKWHKYPSTISQGFTEISKSIPEVFHLTVPSITITNEVKPQSESQNTSKALIEKQNVTLDIGEIKKYLLNSFVKFEDLKKYINELKTAKLVYGLEEYRIVKLLERSVDIETNKIDIELFKENCNESFDAVFKKQNQYQSTNSTTNAKTKLDEDPLIQAFQSYTPLEFLQILKQELGSFVTDNEKRTIYRVVENENMNLPLEVVNALIHYYLVDKEFSNLSKGPFEATLADWQKHQINSARQAMEYTKKITSRRAQTKNSRNYRARKIIEKEKLPDWAINKEKQTNRVTNNKQAKAQQEKISELLKKTK</sequence>
<comment type="similarity">
    <text evidence="1">Belongs to the DnaB/DnaD family.</text>
</comment>
<dbReference type="Pfam" id="PF07261">
    <property type="entry name" value="DnaB_2"/>
    <property type="match status" value="1"/>
</dbReference>
<feature type="domain" description="DnaB/C C-terminal" evidence="3">
    <location>
        <begin position="310"/>
        <end position="387"/>
    </location>
</feature>
<evidence type="ECO:0000259" key="4">
    <source>
        <dbReference type="Pfam" id="PF25888"/>
    </source>
</evidence>
<accession>A0A0R1WNV7</accession>
<dbReference type="STRING" id="1423755.FC40_GL000124"/>
<reference evidence="5 6" key="1">
    <citation type="journal article" date="2015" name="Genome Announc.">
        <title>Expanding the biotechnology potential of lactobacilli through comparative genomics of 213 strains and associated genera.</title>
        <authorList>
            <person name="Sun Z."/>
            <person name="Harris H.M."/>
            <person name="McCann A."/>
            <person name="Guo C."/>
            <person name="Argimon S."/>
            <person name="Zhang W."/>
            <person name="Yang X."/>
            <person name="Jeffery I.B."/>
            <person name="Cooney J.C."/>
            <person name="Kagawa T.F."/>
            <person name="Liu W."/>
            <person name="Song Y."/>
            <person name="Salvetti E."/>
            <person name="Wrobel A."/>
            <person name="Rasinkangas P."/>
            <person name="Parkhill J."/>
            <person name="Rea M.C."/>
            <person name="O'Sullivan O."/>
            <person name="Ritari J."/>
            <person name="Douillard F.P."/>
            <person name="Paul Ross R."/>
            <person name="Yang R."/>
            <person name="Briner A.E."/>
            <person name="Felis G.E."/>
            <person name="de Vos W.M."/>
            <person name="Barrangou R."/>
            <person name="Klaenhammer T.R."/>
            <person name="Caufield P.W."/>
            <person name="Cui Y."/>
            <person name="Zhang H."/>
            <person name="O'Toole P.W."/>
        </authorList>
    </citation>
    <scope>NUCLEOTIDE SEQUENCE [LARGE SCALE GENOMIC DNA]</scope>
    <source>
        <strain evidence="5 6">DSM 18933</strain>
    </source>
</reference>
<evidence type="ECO:0000313" key="5">
    <source>
        <dbReference type="EMBL" id="KRM19438.1"/>
    </source>
</evidence>
<feature type="domain" description="Replicative helicase loading/DNA remodeling protein DnaB N-terminal winged helix" evidence="4">
    <location>
        <begin position="11"/>
        <end position="247"/>
    </location>
</feature>
<proteinExistence type="inferred from homology"/>
<dbReference type="EMBL" id="AZGD01000050">
    <property type="protein sequence ID" value="KRM19438.1"/>
    <property type="molecule type" value="Genomic_DNA"/>
</dbReference>
<dbReference type="OrthoDB" id="2082007at2"/>
<organism evidence="5 6">
    <name type="scientific">Ligilactobacillus hayakitensis DSM 18933 = JCM 14209</name>
    <dbReference type="NCBI Taxonomy" id="1423755"/>
    <lineage>
        <taxon>Bacteria</taxon>
        <taxon>Bacillati</taxon>
        <taxon>Bacillota</taxon>
        <taxon>Bacilli</taxon>
        <taxon>Lactobacillales</taxon>
        <taxon>Lactobacillaceae</taxon>
        <taxon>Ligilactobacillus</taxon>
    </lineage>
</organism>
<comment type="caution">
    <text evidence="5">The sequence shown here is derived from an EMBL/GenBank/DDBJ whole genome shotgun (WGS) entry which is preliminary data.</text>
</comment>
<dbReference type="Proteomes" id="UP000051054">
    <property type="component" value="Unassembled WGS sequence"/>
</dbReference>
<protein>
    <submittedName>
        <fullName evidence="5">Chromosome replication initiation membrane attachment protein</fullName>
    </submittedName>
</protein>
<dbReference type="AlphaFoldDB" id="A0A0R1WNV7"/>
<feature type="compositionally biased region" description="Basic and acidic residues" evidence="2">
    <location>
        <begin position="438"/>
        <end position="450"/>
    </location>
</feature>
<dbReference type="InterPro" id="IPR006343">
    <property type="entry name" value="DnaB/C_C"/>
</dbReference>
<feature type="region of interest" description="Disordered" evidence="2">
    <location>
        <begin position="421"/>
        <end position="450"/>
    </location>
</feature>
<dbReference type="InterPro" id="IPR058660">
    <property type="entry name" value="WHD_DnaB"/>
</dbReference>
<dbReference type="Pfam" id="PF25888">
    <property type="entry name" value="WHD_DnaB"/>
    <property type="match status" value="1"/>
</dbReference>